<dbReference type="WBParaSite" id="HPBE_0001824901-mRNA-1">
    <property type="protein sequence ID" value="HPBE_0001824901-mRNA-1"/>
    <property type="gene ID" value="HPBE_0001824901"/>
</dbReference>
<evidence type="ECO:0000256" key="1">
    <source>
        <dbReference type="SAM" id="Phobius"/>
    </source>
</evidence>
<name>A0A183G8N3_HELPZ</name>
<proteinExistence type="predicted"/>
<evidence type="ECO:0000313" key="3">
    <source>
        <dbReference type="WBParaSite" id="HPBE_0001824901-mRNA-1"/>
    </source>
</evidence>
<feature type="transmembrane region" description="Helical" evidence="1">
    <location>
        <begin position="57"/>
        <end position="80"/>
    </location>
</feature>
<feature type="transmembrane region" description="Helical" evidence="1">
    <location>
        <begin position="112"/>
        <end position="131"/>
    </location>
</feature>
<feature type="transmembrane region" description="Helical" evidence="1">
    <location>
        <begin position="20"/>
        <end position="45"/>
    </location>
</feature>
<reference evidence="3" key="1">
    <citation type="submission" date="2019-09" db="UniProtKB">
        <authorList>
            <consortium name="WormBaseParasite"/>
        </authorList>
    </citation>
    <scope>IDENTIFICATION</scope>
</reference>
<keyword evidence="1" id="KW-0472">Membrane</keyword>
<dbReference type="AlphaFoldDB" id="A0A183G8N3"/>
<evidence type="ECO:0000313" key="2">
    <source>
        <dbReference type="Proteomes" id="UP000050761"/>
    </source>
</evidence>
<accession>A0A183G8N3</accession>
<keyword evidence="2" id="KW-1185">Reference proteome</keyword>
<keyword evidence="1" id="KW-0812">Transmembrane</keyword>
<organism evidence="2 3">
    <name type="scientific">Heligmosomoides polygyrus</name>
    <name type="common">Parasitic roundworm</name>
    <dbReference type="NCBI Taxonomy" id="6339"/>
    <lineage>
        <taxon>Eukaryota</taxon>
        <taxon>Metazoa</taxon>
        <taxon>Ecdysozoa</taxon>
        <taxon>Nematoda</taxon>
        <taxon>Chromadorea</taxon>
        <taxon>Rhabditida</taxon>
        <taxon>Rhabditina</taxon>
        <taxon>Rhabditomorpha</taxon>
        <taxon>Strongyloidea</taxon>
        <taxon>Heligmosomidae</taxon>
        <taxon>Heligmosomoides</taxon>
    </lineage>
</organism>
<protein>
    <submittedName>
        <fullName evidence="3">Uncharacterized protein</fullName>
    </submittedName>
</protein>
<keyword evidence="1" id="KW-1133">Transmembrane helix</keyword>
<sequence length="166" mass="19346">LWRSLSAYYSCNPIFRHWTTIVSSLFFICFFVCQLIATTFIILAQKRSIARYCYPRLVLIAGLTVCSAMACIVIMCYFGGAQSSMNQFIFRVYEYFFEQIDDRERAELKSELRLYAGGFLALAFTFCVYRYRLCRTSAFNALCDGNQLNYFGAYFIMTCCSHYESE</sequence>
<dbReference type="Proteomes" id="UP000050761">
    <property type="component" value="Unassembled WGS sequence"/>
</dbReference>